<name>A0A0A9FP19_ARUDO</name>
<evidence type="ECO:0000313" key="1">
    <source>
        <dbReference type="EMBL" id="JAE12041.1"/>
    </source>
</evidence>
<dbReference type="EMBL" id="GBRH01185855">
    <property type="protein sequence ID" value="JAE12041.1"/>
    <property type="molecule type" value="Transcribed_RNA"/>
</dbReference>
<proteinExistence type="predicted"/>
<accession>A0A0A9FP19</accession>
<dbReference type="AlphaFoldDB" id="A0A0A9FP19"/>
<organism evidence="1">
    <name type="scientific">Arundo donax</name>
    <name type="common">Giant reed</name>
    <name type="synonym">Donax arundinaceus</name>
    <dbReference type="NCBI Taxonomy" id="35708"/>
    <lineage>
        <taxon>Eukaryota</taxon>
        <taxon>Viridiplantae</taxon>
        <taxon>Streptophyta</taxon>
        <taxon>Embryophyta</taxon>
        <taxon>Tracheophyta</taxon>
        <taxon>Spermatophyta</taxon>
        <taxon>Magnoliopsida</taxon>
        <taxon>Liliopsida</taxon>
        <taxon>Poales</taxon>
        <taxon>Poaceae</taxon>
        <taxon>PACMAD clade</taxon>
        <taxon>Arundinoideae</taxon>
        <taxon>Arundineae</taxon>
        <taxon>Arundo</taxon>
    </lineage>
</organism>
<reference evidence="1" key="1">
    <citation type="submission" date="2014-09" db="EMBL/GenBank/DDBJ databases">
        <authorList>
            <person name="Magalhaes I.L.F."/>
            <person name="Oliveira U."/>
            <person name="Santos F.R."/>
            <person name="Vidigal T.H.D.A."/>
            <person name="Brescovit A.D."/>
            <person name="Santos A.J."/>
        </authorList>
    </citation>
    <scope>NUCLEOTIDE SEQUENCE</scope>
    <source>
        <tissue evidence="1">Shoot tissue taken approximately 20 cm above the soil surface</tissue>
    </source>
</reference>
<protein>
    <submittedName>
        <fullName evidence="1">Uncharacterized protein</fullName>
    </submittedName>
</protein>
<sequence length="42" mass="4980">MSSKVISSRSFKKLSMGFLQFKQSEMVIYCRNRDKQFTQVKS</sequence>
<reference evidence="1" key="2">
    <citation type="journal article" date="2015" name="Data Brief">
        <title>Shoot transcriptome of the giant reed, Arundo donax.</title>
        <authorList>
            <person name="Barrero R.A."/>
            <person name="Guerrero F.D."/>
            <person name="Moolhuijzen P."/>
            <person name="Goolsby J.A."/>
            <person name="Tidwell J."/>
            <person name="Bellgard S.E."/>
            <person name="Bellgard M.I."/>
        </authorList>
    </citation>
    <scope>NUCLEOTIDE SEQUENCE</scope>
    <source>
        <tissue evidence="1">Shoot tissue taken approximately 20 cm above the soil surface</tissue>
    </source>
</reference>